<dbReference type="GO" id="GO:0031241">
    <property type="term" value="C:periplasmic side of cell outer membrane"/>
    <property type="evidence" value="ECO:0007669"/>
    <property type="project" value="TreeGrafter"/>
</dbReference>
<organism evidence="2">
    <name type="scientific">marine metagenome</name>
    <dbReference type="NCBI Taxonomy" id="408172"/>
    <lineage>
        <taxon>unclassified sequences</taxon>
        <taxon>metagenomes</taxon>
        <taxon>ecological metagenomes</taxon>
    </lineage>
</organism>
<dbReference type="InterPro" id="IPR028082">
    <property type="entry name" value="Peripla_BP_I"/>
</dbReference>
<evidence type="ECO:0000256" key="1">
    <source>
        <dbReference type="ARBA" id="ARBA00023136"/>
    </source>
</evidence>
<keyword evidence="1" id="KW-0472">Membrane</keyword>
<name>A0A381R8B4_9ZZZZ</name>
<dbReference type="AlphaFoldDB" id="A0A381R8B4"/>
<reference evidence="2" key="1">
    <citation type="submission" date="2018-05" db="EMBL/GenBank/DDBJ databases">
        <authorList>
            <person name="Lanie J.A."/>
            <person name="Ng W.-L."/>
            <person name="Kazmierczak K.M."/>
            <person name="Andrzejewski T.M."/>
            <person name="Davidsen T.M."/>
            <person name="Wayne K.J."/>
            <person name="Tettelin H."/>
            <person name="Glass J.I."/>
            <person name="Rusch D."/>
            <person name="Podicherti R."/>
            <person name="Tsui H.-C.T."/>
            <person name="Winkler M.E."/>
        </authorList>
    </citation>
    <scope>NUCLEOTIDE SEQUENCE</scope>
</reference>
<dbReference type="EMBL" id="UINC01001649">
    <property type="protein sequence ID" value="SUZ85773.1"/>
    <property type="molecule type" value="Genomic_DNA"/>
</dbReference>
<dbReference type="Gene3D" id="3.40.50.2300">
    <property type="match status" value="1"/>
</dbReference>
<protein>
    <recommendedName>
        <fullName evidence="3">Lipoprotein</fullName>
    </recommendedName>
</protein>
<dbReference type="GO" id="GO:0030234">
    <property type="term" value="F:enzyme regulator activity"/>
    <property type="evidence" value="ECO:0007669"/>
    <property type="project" value="TreeGrafter"/>
</dbReference>
<gene>
    <name evidence="2" type="ORF">METZ01_LOCUS38627</name>
</gene>
<accession>A0A381R8B4</accession>
<dbReference type="PANTHER" id="PTHR38038">
    <property type="entry name" value="PENICILLIN-BINDING PROTEIN ACTIVATOR LPOA"/>
    <property type="match status" value="1"/>
</dbReference>
<dbReference type="InterPro" id="IPR007443">
    <property type="entry name" value="LpoA"/>
</dbReference>
<dbReference type="GO" id="GO:0009252">
    <property type="term" value="P:peptidoglycan biosynthetic process"/>
    <property type="evidence" value="ECO:0007669"/>
    <property type="project" value="TreeGrafter"/>
</dbReference>
<evidence type="ECO:0000313" key="2">
    <source>
        <dbReference type="EMBL" id="SUZ85773.1"/>
    </source>
</evidence>
<proteinExistence type="predicted"/>
<evidence type="ECO:0008006" key="3">
    <source>
        <dbReference type="Google" id="ProtNLM"/>
    </source>
</evidence>
<dbReference type="SUPFAM" id="SSF53822">
    <property type="entry name" value="Periplasmic binding protein-like I"/>
    <property type="match status" value="1"/>
</dbReference>
<sequence>MSLFVSCTSNIPNNTFDSNKVISIDKPKVTYEVKKLPKSINIFLLDTKGIKEKEFINGFSTNYYYFKEQINYSPDINFITREELGKKNCSLNVKNNDYSIIFLTDAFLKNLKSSCLTKILKLKAVLINSNNYPYVNKKTQVVLNFNKKTEYEDLLKYAKTNGSHNALIIDEKDTSDKHILNEIWLELEGNVLDSSTSNGMSNQNLLSNILLLESSKERVRKLSRALSSPLESNPRRRMDVDSIIMSVSLREARSLKPELEYNFGENLSVYLLPNWKDQSFYLDKELDLERVSIIDLPWMFNSEISYLRNLPKKRNRYFAFGYDSYDIALLLNNPSSTRQFKYTGMSGELSYKNGSLSRKSLKTEISEGLFKVIGY</sequence>
<dbReference type="PANTHER" id="PTHR38038:SF1">
    <property type="entry name" value="PENICILLIN-BINDING PROTEIN ACTIVATOR LPOA"/>
    <property type="match status" value="1"/>
</dbReference>
<dbReference type="Pfam" id="PF04348">
    <property type="entry name" value="LppC"/>
    <property type="match status" value="1"/>
</dbReference>